<dbReference type="Pfam" id="PF18693">
    <property type="entry name" value="TRAM_2"/>
    <property type="match status" value="1"/>
</dbReference>
<comment type="subcellular location">
    <subcellularLocation>
        <location evidence="8">Cytoplasm</location>
    </subcellularLocation>
</comment>
<comment type="function">
    <text evidence="8">Catalyzes the methylthiolation of an aspartic acid residue of ribosomal protein uS12.</text>
</comment>
<dbReference type="SMART" id="SM00729">
    <property type="entry name" value="Elp3"/>
    <property type="match status" value="1"/>
</dbReference>
<dbReference type="InterPro" id="IPR002792">
    <property type="entry name" value="TRAM_dom"/>
</dbReference>
<dbReference type="Gene3D" id="2.40.50.140">
    <property type="entry name" value="Nucleic acid-binding proteins"/>
    <property type="match status" value="1"/>
</dbReference>
<dbReference type="InterPro" id="IPR013848">
    <property type="entry name" value="Methylthiotransferase_N"/>
</dbReference>
<dbReference type="GO" id="GO:0046872">
    <property type="term" value="F:metal ion binding"/>
    <property type="evidence" value="ECO:0007669"/>
    <property type="project" value="UniProtKB-KW"/>
</dbReference>
<keyword evidence="1 8" id="KW-0004">4Fe-4S</keyword>
<dbReference type="NCBIfam" id="TIGR01125">
    <property type="entry name" value="30S ribosomal protein S12 methylthiotransferase RimO"/>
    <property type="match status" value="1"/>
</dbReference>
<sequence length="432" mass="47873">MIKTAVITLGCAKNQVDSEYMLGVLAKNHFALVSDPGEAEVVIVNTCSFITAAKQEALETILGLAQGESRPYIIVAGCLAQQHARELWEELPEVAAFIGPGAIGRLPRIIERVLKGERLLDVPHPDKEEGELPRLTGKGKPYAFLKIAEGCDNRCSYCTIPAIKGPYHSRPLAKLVAEARTLAAAGVKELILVAQDTTAYGLDCYGEYRLPRLLRELARIPEIEWLRLLYAYPTRITPELVEVMATEAKVLPYLDLPLQHASKTILRRMNRPGSLTAGIKAIERLRRAMPEIALRSTFIVGFPGEDEEDFQILLDFLGSMQFDWVGAFKYSPEAGTGAADLPDQVPEEVKEERYRKLMLYQQPITRACNERWVGRQVQVLIEGPGVGRSFRQAPEVDGLIYIKGSTLPAGTMTTVKLTGVHSNYDLMGEVEE</sequence>
<comment type="similarity">
    <text evidence="8">Belongs to the methylthiotransferase family. RimO subfamily.</text>
</comment>
<keyword evidence="4 8" id="KW-0949">S-adenosyl-L-methionine</keyword>
<dbReference type="FunFam" id="3.80.30.20:FF:000001">
    <property type="entry name" value="tRNA-2-methylthio-N(6)-dimethylallyladenosine synthase 2"/>
    <property type="match status" value="1"/>
</dbReference>
<keyword evidence="11" id="KW-0689">Ribosomal protein</keyword>
<keyword evidence="2 8" id="KW-0963">Cytoplasm</keyword>
<keyword evidence="11" id="KW-0687">Ribonucleoprotein</keyword>
<dbReference type="InterPro" id="IPR038135">
    <property type="entry name" value="Methylthiotransferase_N_sf"/>
</dbReference>
<feature type="binding site" evidence="8">
    <location>
        <position position="155"/>
    </location>
    <ligand>
        <name>[4Fe-4S] cluster</name>
        <dbReference type="ChEBI" id="CHEBI:49883"/>
        <label>2</label>
        <note>4Fe-4S-S-AdoMet</note>
    </ligand>
</feature>
<dbReference type="EMBL" id="CP046244">
    <property type="protein sequence ID" value="QGP93439.1"/>
    <property type="molecule type" value="Genomic_DNA"/>
</dbReference>
<evidence type="ECO:0000256" key="4">
    <source>
        <dbReference type="ARBA" id="ARBA00022691"/>
    </source>
</evidence>
<keyword evidence="3 8" id="KW-0808">Transferase</keyword>
<gene>
    <name evidence="8 11" type="primary">rimO</name>
    <name evidence="11" type="ORF">MGLY_28470</name>
</gene>
<feature type="binding site" evidence="8">
    <location>
        <position position="47"/>
    </location>
    <ligand>
        <name>[4Fe-4S] cluster</name>
        <dbReference type="ChEBI" id="CHEBI:49883"/>
        <label>1</label>
    </ligand>
</feature>
<dbReference type="Pfam" id="PF04055">
    <property type="entry name" value="Radical_SAM"/>
    <property type="match status" value="1"/>
</dbReference>
<dbReference type="Gene3D" id="3.40.50.12160">
    <property type="entry name" value="Methylthiotransferase, N-terminal domain"/>
    <property type="match status" value="1"/>
</dbReference>
<dbReference type="SFLD" id="SFLDG01082">
    <property type="entry name" value="B12-binding_domain_containing"/>
    <property type="match status" value="1"/>
</dbReference>
<dbReference type="SUPFAM" id="SSF102114">
    <property type="entry name" value="Radical SAM enzymes"/>
    <property type="match status" value="1"/>
</dbReference>
<dbReference type="InterPro" id="IPR006638">
    <property type="entry name" value="Elp3/MiaA/NifB-like_rSAM"/>
</dbReference>
<dbReference type="SFLD" id="SFLDS00029">
    <property type="entry name" value="Radical_SAM"/>
    <property type="match status" value="1"/>
</dbReference>
<evidence type="ECO:0000256" key="1">
    <source>
        <dbReference type="ARBA" id="ARBA00022485"/>
    </source>
</evidence>
<dbReference type="PROSITE" id="PS51918">
    <property type="entry name" value="RADICAL_SAM"/>
    <property type="match status" value="1"/>
</dbReference>
<dbReference type="InterPro" id="IPR058240">
    <property type="entry name" value="rSAM_sf"/>
</dbReference>
<dbReference type="HAMAP" id="MF_01865">
    <property type="entry name" value="MTTase_RimO"/>
    <property type="match status" value="1"/>
</dbReference>
<accession>A0A6I5ZUW3</accession>
<feature type="domain" description="MTTase N-terminal" evidence="9">
    <location>
        <begin position="2"/>
        <end position="115"/>
    </location>
</feature>
<evidence type="ECO:0000256" key="7">
    <source>
        <dbReference type="ARBA" id="ARBA00023014"/>
    </source>
</evidence>
<dbReference type="PANTHER" id="PTHR43837">
    <property type="entry name" value="RIBOSOMAL PROTEIN S12 METHYLTHIOTRANSFERASE RIMO"/>
    <property type="match status" value="1"/>
</dbReference>
<dbReference type="AlphaFoldDB" id="A0A6I5ZUW3"/>
<evidence type="ECO:0000259" key="9">
    <source>
        <dbReference type="PROSITE" id="PS51449"/>
    </source>
</evidence>
<dbReference type="SFLD" id="SFLDG01061">
    <property type="entry name" value="methylthiotransferase"/>
    <property type="match status" value="1"/>
</dbReference>
<dbReference type="InterPro" id="IPR005840">
    <property type="entry name" value="Ribosomal_uS12_MeSTrfase_RimO"/>
</dbReference>
<comment type="catalytic activity">
    <reaction evidence="8">
        <text>L-aspartate(89)-[ribosomal protein uS12]-hydrogen + (sulfur carrier)-SH + AH2 + 2 S-adenosyl-L-methionine = 3-methylsulfanyl-L-aspartate(89)-[ribosomal protein uS12]-hydrogen + (sulfur carrier)-H + 5'-deoxyadenosine + L-methionine + A + S-adenosyl-L-homocysteine + 2 H(+)</text>
        <dbReference type="Rhea" id="RHEA:37087"/>
        <dbReference type="Rhea" id="RHEA-COMP:10460"/>
        <dbReference type="Rhea" id="RHEA-COMP:10461"/>
        <dbReference type="Rhea" id="RHEA-COMP:14737"/>
        <dbReference type="Rhea" id="RHEA-COMP:14739"/>
        <dbReference type="ChEBI" id="CHEBI:13193"/>
        <dbReference type="ChEBI" id="CHEBI:15378"/>
        <dbReference type="ChEBI" id="CHEBI:17319"/>
        <dbReference type="ChEBI" id="CHEBI:17499"/>
        <dbReference type="ChEBI" id="CHEBI:29917"/>
        <dbReference type="ChEBI" id="CHEBI:29961"/>
        <dbReference type="ChEBI" id="CHEBI:57844"/>
        <dbReference type="ChEBI" id="CHEBI:57856"/>
        <dbReference type="ChEBI" id="CHEBI:59789"/>
        <dbReference type="ChEBI" id="CHEBI:64428"/>
        <dbReference type="ChEBI" id="CHEBI:73599"/>
        <dbReference type="EC" id="2.8.4.4"/>
    </reaction>
</comment>
<dbReference type="InterPro" id="IPR023404">
    <property type="entry name" value="rSAM_horseshoe"/>
</dbReference>
<dbReference type="GO" id="GO:0051539">
    <property type="term" value="F:4 iron, 4 sulfur cluster binding"/>
    <property type="evidence" value="ECO:0007669"/>
    <property type="project" value="UniProtKB-UniRule"/>
</dbReference>
<dbReference type="InterPro" id="IPR012340">
    <property type="entry name" value="NA-bd_OB-fold"/>
</dbReference>
<keyword evidence="7 8" id="KW-0411">Iron-sulfur</keyword>
<evidence type="ECO:0000313" key="12">
    <source>
        <dbReference type="Proteomes" id="UP000425916"/>
    </source>
</evidence>
<dbReference type="OrthoDB" id="9805215at2"/>
<dbReference type="Proteomes" id="UP000425916">
    <property type="component" value="Chromosome"/>
</dbReference>
<feature type="binding site" evidence="8">
    <location>
        <position position="158"/>
    </location>
    <ligand>
        <name>[4Fe-4S] cluster</name>
        <dbReference type="ChEBI" id="CHEBI:49883"/>
        <label>2</label>
        <note>4Fe-4S-S-AdoMet</note>
    </ligand>
</feature>
<dbReference type="Pfam" id="PF00919">
    <property type="entry name" value="UPF0004"/>
    <property type="match status" value="1"/>
</dbReference>
<dbReference type="GO" id="GO:0140101">
    <property type="term" value="F:catalytic activity, acting on a tRNA"/>
    <property type="evidence" value="ECO:0007669"/>
    <property type="project" value="UniProtKB-ARBA"/>
</dbReference>
<evidence type="ECO:0000256" key="3">
    <source>
        <dbReference type="ARBA" id="ARBA00022679"/>
    </source>
</evidence>
<dbReference type="CDD" id="cd01335">
    <property type="entry name" value="Radical_SAM"/>
    <property type="match status" value="1"/>
</dbReference>
<feature type="domain" description="Radical SAM core" evidence="10">
    <location>
        <begin position="137"/>
        <end position="367"/>
    </location>
</feature>
<reference evidence="11 12" key="1">
    <citation type="submission" date="2019-11" db="EMBL/GenBank/DDBJ databases">
        <title>Genome sequence of Moorella glycerini DSM11254.</title>
        <authorList>
            <person name="Poehlein A."/>
            <person name="Boeer T."/>
            <person name="Daniel R."/>
        </authorList>
    </citation>
    <scope>NUCLEOTIDE SEQUENCE [LARGE SCALE GENOMIC DNA]</scope>
    <source>
        <strain evidence="11 12">DSM 11254</strain>
    </source>
</reference>
<feature type="binding site" evidence="8">
    <location>
        <position position="11"/>
    </location>
    <ligand>
        <name>[4Fe-4S] cluster</name>
        <dbReference type="ChEBI" id="CHEBI:49883"/>
        <label>1</label>
    </ligand>
</feature>
<dbReference type="InterPro" id="IPR005839">
    <property type="entry name" value="Methylthiotransferase"/>
</dbReference>
<comment type="cofactor">
    <cofactor evidence="8">
        <name>[4Fe-4S] cluster</name>
        <dbReference type="ChEBI" id="CHEBI:49883"/>
    </cofactor>
    <text evidence="8">Binds 2 [4Fe-4S] clusters. One cluster is coordinated with 3 cysteines and an exchangeable S-adenosyl-L-methionine.</text>
</comment>
<dbReference type="EC" id="2.8.4.4" evidence="8"/>
<dbReference type="RefSeq" id="WP_156274850.1">
    <property type="nucleotide sequence ID" value="NZ_CP046244.1"/>
</dbReference>
<evidence type="ECO:0000256" key="8">
    <source>
        <dbReference type="HAMAP-Rule" id="MF_01865"/>
    </source>
</evidence>
<name>A0A6I5ZUW3_9FIRM</name>
<keyword evidence="5 8" id="KW-0479">Metal-binding</keyword>
<dbReference type="NCBIfam" id="TIGR00089">
    <property type="entry name" value="MiaB/RimO family radical SAM methylthiotransferase"/>
    <property type="match status" value="1"/>
</dbReference>
<feature type="binding site" evidence="8">
    <location>
        <position position="151"/>
    </location>
    <ligand>
        <name>[4Fe-4S] cluster</name>
        <dbReference type="ChEBI" id="CHEBI:49883"/>
        <label>2</label>
        <note>4Fe-4S-S-AdoMet</note>
    </ligand>
</feature>
<keyword evidence="6 8" id="KW-0408">Iron</keyword>
<dbReference type="PANTHER" id="PTHR43837:SF1">
    <property type="entry name" value="RIBOSOMAL PROTEIN US12 METHYLTHIOTRANSFERASE RIMO"/>
    <property type="match status" value="1"/>
</dbReference>
<evidence type="ECO:0000256" key="6">
    <source>
        <dbReference type="ARBA" id="ARBA00023004"/>
    </source>
</evidence>
<proteinExistence type="inferred from homology"/>
<feature type="binding site" evidence="8">
    <location>
        <position position="78"/>
    </location>
    <ligand>
        <name>[4Fe-4S] cluster</name>
        <dbReference type="ChEBI" id="CHEBI:49883"/>
        <label>1</label>
    </ligand>
</feature>
<evidence type="ECO:0000256" key="5">
    <source>
        <dbReference type="ARBA" id="ARBA00022723"/>
    </source>
</evidence>
<dbReference type="GO" id="GO:0035600">
    <property type="term" value="P:tRNA methylthiolation"/>
    <property type="evidence" value="ECO:0007669"/>
    <property type="project" value="UniProtKB-ARBA"/>
</dbReference>
<dbReference type="GO" id="GO:0103039">
    <property type="term" value="F:protein methylthiotransferase activity"/>
    <property type="evidence" value="ECO:0007669"/>
    <property type="project" value="UniProtKB-EC"/>
</dbReference>
<dbReference type="InterPro" id="IPR020612">
    <property type="entry name" value="Methylthiotransferase_CS"/>
</dbReference>
<dbReference type="PROSITE" id="PS01278">
    <property type="entry name" value="MTTASE_RADICAL"/>
    <property type="match status" value="1"/>
</dbReference>
<dbReference type="Gene3D" id="3.80.30.20">
    <property type="entry name" value="tm_1862 like domain"/>
    <property type="match status" value="1"/>
</dbReference>
<evidence type="ECO:0000256" key="2">
    <source>
        <dbReference type="ARBA" id="ARBA00022490"/>
    </source>
</evidence>
<evidence type="ECO:0000259" key="10">
    <source>
        <dbReference type="PROSITE" id="PS51918"/>
    </source>
</evidence>
<organism evidence="11 12">
    <name type="scientific">Neomoorella glycerini</name>
    <dbReference type="NCBI Taxonomy" id="55779"/>
    <lineage>
        <taxon>Bacteria</taxon>
        <taxon>Bacillati</taxon>
        <taxon>Bacillota</taxon>
        <taxon>Clostridia</taxon>
        <taxon>Neomoorellales</taxon>
        <taxon>Neomoorellaceae</taxon>
        <taxon>Neomoorella</taxon>
    </lineage>
</organism>
<dbReference type="InterPro" id="IPR007197">
    <property type="entry name" value="rSAM"/>
</dbReference>
<keyword evidence="12" id="KW-1185">Reference proteome</keyword>
<dbReference type="GO" id="GO:0035599">
    <property type="term" value="F:aspartic acid methylthiotransferase activity"/>
    <property type="evidence" value="ECO:0007669"/>
    <property type="project" value="TreeGrafter"/>
</dbReference>
<dbReference type="GO" id="GO:0005829">
    <property type="term" value="C:cytosol"/>
    <property type="evidence" value="ECO:0007669"/>
    <property type="project" value="TreeGrafter"/>
</dbReference>
<dbReference type="PROSITE" id="PS51449">
    <property type="entry name" value="MTTASE_N"/>
    <property type="match status" value="1"/>
</dbReference>
<evidence type="ECO:0000313" key="11">
    <source>
        <dbReference type="EMBL" id="QGP93439.1"/>
    </source>
</evidence>
<protein>
    <recommendedName>
        <fullName evidence="8">Ribosomal protein uS12 methylthiotransferase RimO</fullName>
        <shortName evidence="8">uS12 MTTase</shortName>
        <shortName evidence="8">uS12 methylthiotransferase</shortName>
        <ecNumber evidence="8">2.8.4.4</ecNumber>
    </recommendedName>
    <alternativeName>
        <fullName evidence="8">Ribosomal protein uS12 (aspartate-C(3))-methylthiotransferase</fullName>
    </alternativeName>
    <alternativeName>
        <fullName evidence="8">Ribosome maturation factor RimO</fullName>
    </alternativeName>
</protein>
<dbReference type="SFLD" id="SFLDF00274">
    <property type="entry name" value="ribosomal_protein_S12_methylth"/>
    <property type="match status" value="1"/>
</dbReference>
<dbReference type="GO" id="GO:0005840">
    <property type="term" value="C:ribosome"/>
    <property type="evidence" value="ECO:0007669"/>
    <property type="project" value="UniProtKB-KW"/>
</dbReference>